<keyword evidence="5" id="KW-0804">Transcription</keyword>
<feature type="region of interest" description="Disordered" evidence="4">
    <location>
        <begin position="1"/>
        <end position="49"/>
    </location>
</feature>
<name>A0ABR1T948_9PEZI</name>
<organism evidence="5 6">
    <name type="scientific">Apiospora phragmitis</name>
    <dbReference type="NCBI Taxonomy" id="2905665"/>
    <lineage>
        <taxon>Eukaryota</taxon>
        <taxon>Fungi</taxon>
        <taxon>Dikarya</taxon>
        <taxon>Ascomycota</taxon>
        <taxon>Pezizomycotina</taxon>
        <taxon>Sordariomycetes</taxon>
        <taxon>Xylariomycetidae</taxon>
        <taxon>Amphisphaeriales</taxon>
        <taxon>Apiosporaceae</taxon>
        <taxon>Apiospora</taxon>
    </lineage>
</organism>
<feature type="compositionally biased region" description="Basic and acidic residues" evidence="4">
    <location>
        <begin position="210"/>
        <end position="230"/>
    </location>
</feature>
<dbReference type="Proteomes" id="UP001480595">
    <property type="component" value="Unassembled WGS sequence"/>
</dbReference>
<gene>
    <name evidence="5" type="ORF">PG994_013605</name>
</gene>
<evidence type="ECO:0000256" key="2">
    <source>
        <dbReference type="ARBA" id="ARBA00008352"/>
    </source>
</evidence>
<accession>A0ABR1T948</accession>
<reference evidence="5 6" key="1">
    <citation type="submission" date="2023-01" db="EMBL/GenBank/DDBJ databases">
        <title>Analysis of 21 Apiospora genomes using comparative genomics revels a genus with tremendous synthesis potential of carbohydrate active enzymes and secondary metabolites.</title>
        <authorList>
            <person name="Sorensen T."/>
        </authorList>
    </citation>
    <scope>NUCLEOTIDE SEQUENCE [LARGE SCALE GENOMIC DNA]</scope>
    <source>
        <strain evidence="5 6">CBS 135458</strain>
    </source>
</reference>
<protein>
    <submittedName>
        <fullName evidence="5">DNA-directed RNA polymerase III subunit RPC7</fullName>
    </submittedName>
</protein>
<evidence type="ECO:0000256" key="3">
    <source>
        <dbReference type="ARBA" id="ARBA00023242"/>
    </source>
</evidence>
<comment type="similarity">
    <text evidence="2">Belongs to the eukaryotic RPC7 RNA polymerase subunit family.</text>
</comment>
<keyword evidence="5" id="KW-0240">DNA-directed RNA polymerase</keyword>
<dbReference type="PANTHER" id="PTHR15367">
    <property type="entry name" value="DNA-DIRECTED RNA POLYMERASE III"/>
    <property type="match status" value="1"/>
</dbReference>
<feature type="compositionally biased region" description="Gly residues" evidence="4">
    <location>
        <begin position="1"/>
        <end position="22"/>
    </location>
</feature>
<evidence type="ECO:0000256" key="1">
    <source>
        <dbReference type="ARBA" id="ARBA00004123"/>
    </source>
</evidence>
<dbReference type="RefSeq" id="XP_066709975.1">
    <property type="nucleotide sequence ID" value="XM_066865014.1"/>
</dbReference>
<sequence length="320" mass="35612">MSGRGGRGGGRGGRGGGRGGRGNLPWDYDPAGIQEQPKERYPKSYKPPRASNFPLSAAEARAVRYFVQLRRDFHNSALYTHKHLAPDSAGTSSSLTDPVCRAYGQQQLNARYGVKTKAAVDPFLSVPMYSHKFVHDARTLPDFRGREVHHELFPEDLWNTIDGTDDGGKAAAKATKRGLKRKSMAGGGGGDLDEDDEDDEDVVGRHSKRRGPETDEERRRRIEEAAQGKDEEGDIAEEDPEEDEEEISQEDDDFEEDEDGGDYDAEQYFDGGDDDYGDEEGRRRIRHGLLSDTLHWLVVTSRAEALAAKGPLLRTVIYSW</sequence>
<dbReference type="GO" id="GO:0000428">
    <property type="term" value="C:DNA-directed RNA polymerase complex"/>
    <property type="evidence" value="ECO:0007669"/>
    <property type="project" value="UniProtKB-KW"/>
</dbReference>
<dbReference type="PIRSF" id="PIRSF000777">
    <property type="entry name" value="RNA_polIII_C31"/>
    <property type="match status" value="1"/>
</dbReference>
<comment type="caution">
    <text evidence="5">The sequence shown here is derived from an EMBL/GenBank/DDBJ whole genome shotgun (WGS) entry which is preliminary data.</text>
</comment>
<evidence type="ECO:0000313" key="5">
    <source>
        <dbReference type="EMBL" id="KAK8043122.1"/>
    </source>
</evidence>
<feature type="compositionally biased region" description="Acidic residues" evidence="4">
    <location>
        <begin position="191"/>
        <end position="201"/>
    </location>
</feature>
<feature type="compositionally biased region" description="Basic residues" evidence="4">
    <location>
        <begin position="174"/>
        <end position="183"/>
    </location>
</feature>
<keyword evidence="3" id="KW-0539">Nucleus</keyword>
<proteinExistence type="inferred from homology"/>
<feature type="compositionally biased region" description="Acidic residues" evidence="4">
    <location>
        <begin position="231"/>
        <end position="278"/>
    </location>
</feature>
<comment type="subcellular location">
    <subcellularLocation>
        <location evidence="1">Nucleus</location>
    </subcellularLocation>
</comment>
<dbReference type="InterPro" id="IPR024661">
    <property type="entry name" value="RNA_pol_III_Rpc31"/>
</dbReference>
<keyword evidence="6" id="KW-1185">Reference proteome</keyword>
<dbReference type="EMBL" id="JAQQWL010000013">
    <property type="protein sequence ID" value="KAK8043122.1"/>
    <property type="molecule type" value="Genomic_DNA"/>
</dbReference>
<evidence type="ECO:0000313" key="6">
    <source>
        <dbReference type="Proteomes" id="UP001480595"/>
    </source>
</evidence>
<evidence type="ECO:0000256" key="4">
    <source>
        <dbReference type="SAM" id="MobiDB-lite"/>
    </source>
</evidence>
<feature type="region of interest" description="Disordered" evidence="4">
    <location>
        <begin position="158"/>
        <end position="280"/>
    </location>
</feature>
<dbReference type="Pfam" id="PF11705">
    <property type="entry name" value="RNA_pol_3_Rpc31"/>
    <property type="match status" value="1"/>
</dbReference>
<dbReference type="PANTHER" id="PTHR15367:SF2">
    <property type="entry name" value="DNA-DIRECTED RNA POLYMERASE III SUBUNIT"/>
    <property type="match status" value="1"/>
</dbReference>
<dbReference type="GeneID" id="92098077"/>